<protein>
    <recommendedName>
        <fullName evidence="2">thioredoxin-dependent peroxiredoxin</fullName>
        <ecNumber evidence="2">1.11.1.24</ecNumber>
    </recommendedName>
    <alternativeName>
        <fullName evidence="8">Thioredoxin peroxidase</fullName>
    </alternativeName>
    <alternativeName>
        <fullName evidence="10">Thioredoxin-dependent peroxiredoxin Bcp</fullName>
    </alternativeName>
</protein>
<sequence length="175" mass="18568">MRHLIAGLAAVAAISAPALAELELGDTAPDFTVEGFQAGEPVSFHLAEALESGPVVVFFFPAAFTSGCEAQAASFAEAIGEFEAEGAQVIGITAGNTDRLADFSTQHCASAFPVFAIGEGMMRDYDVGMLMRPGWTSRTSYVIDQNSTITLTWSEMNPYEHVDRTIAAVRALNAE</sequence>
<evidence type="ECO:0000259" key="13">
    <source>
        <dbReference type="PROSITE" id="PS51352"/>
    </source>
</evidence>
<keyword evidence="6" id="KW-1015">Disulfide bond</keyword>
<accession>A0A9W6IQE5</accession>
<dbReference type="PANTHER" id="PTHR42801:SF8">
    <property type="entry name" value="PEROXIREDOXIN RV1608C-RELATED"/>
    <property type="match status" value="1"/>
</dbReference>
<evidence type="ECO:0000256" key="7">
    <source>
        <dbReference type="ARBA" id="ARBA00023284"/>
    </source>
</evidence>
<evidence type="ECO:0000256" key="6">
    <source>
        <dbReference type="ARBA" id="ARBA00023157"/>
    </source>
</evidence>
<keyword evidence="12" id="KW-0732">Signal</keyword>
<evidence type="ECO:0000256" key="3">
    <source>
        <dbReference type="ARBA" id="ARBA00022559"/>
    </source>
</evidence>
<evidence type="ECO:0000256" key="12">
    <source>
        <dbReference type="SAM" id="SignalP"/>
    </source>
</evidence>
<dbReference type="Pfam" id="PF00578">
    <property type="entry name" value="AhpC-TSA"/>
    <property type="match status" value="1"/>
</dbReference>
<comment type="function">
    <text evidence="1">Thiol-specific peroxidase that catalyzes the reduction of hydrogen peroxide and organic hydroperoxides to water and alcohols, respectively. Plays a role in cell protection against oxidative stress by detoxifying peroxides and as sensor of hydrogen peroxide-mediated signaling events.</text>
</comment>
<evidence type="ECO:0000313" key="14">
    <source>
        <dbReference type="EMBL" id="GLK53310.1"/>
    </source>
</evidence>
<keyword evidence="7" id="KW-0676">Redox-active center</keyword>
<keyword evidence="3" id="KW-0575">Peroxidase</keyword>
<dbReference type="GO" id="GO:0045454">
    <property type="term" value="P:cell redox homeostasis"/>
    <property type="evidence" value="ECO:0007669"/>
    <property type="project" value="TreeGrafter"/>
</dbReference>
<keyword evidence="4" id="KW-0049">Antioxidant</keyword>
<evidence type="ECO:0000256" key="1">
    <source>
        <dbReference type="ARBA" id="ARBA00003330"/>
    </source>
</evidence>
<comment type="catalytic activity">
    <reaction evidence="11">
        <text>a hydroperoxide + [thioredoxin]-dithiol = an alcohol + [thioredoxin]-disulfide + H2O</text>
        <dbReference type="Rhea" id="RHEA:62620"/>
        <dbReference type="Rhea" id="RHEA-COMP:10698"/>
        <dbReference type="Rhea" id="RHEA-COMP:10700"/>
        <dbReference type="ChEBI" id="CHEBI:15377"/>
        <dbReference type="ChEBI" id="CHEBI:29950"/>
        <dbReference type="ChEBI" id="CHEBI:30879"/>
        <dbReference type="ChEBI" id="CHEBI:35924"/>
        <dbReference type="ChEBI" id="CHEBI:50058"/>
        <dbReference type="EC" id="1.11.1.24"/>
    </reaction>
</comment>
<dbReference type="GO" id="GO:0008379">
    <property type="term" value="F:thioredoxin peroxidase activity"/>
    <property type="evidence" value="ECO:0007669"/>
    <property type="project" value="TreeGrafter"/>
</dbReference>
<evidence type="ECO:0000256" key="8">
    <source>
        <dbReference type="ARBA" id="ARBA00032824"/>
    </source>
</evidence>
<dbReference type="EC" id="1.11.1.24" evidence="2"/>
<keyword evidence="15" id="KW-1185">Reference proteome</keyword>
<dbReference type="PANTHER" id="PTHR42801">
    <property type="entry name" value="THIOREDOXIN-DEPENDENT PEROXIDE REDUCTASE"/>
    <property type="match status" value="1"/>
</dbReference>
<keyword evidence="5" id="KW-0560">Oxidoreductase</keyword>
<evidence type="ECO:0000256" key="5">
    <source>
        <dbReference type="ARBA" id="ARBA00023002"/>
    </source>
</evidence>
<evidence type="ECO:0000256" key="2">
    <source>
        <dbReference type="ARBA" id="ARBA00013017"/>
    </source>
</evidence>
<comment type="similarity">
    <text evidence="9">Belongs to the peroxiredoxin family. BCP/PrxQ subfamily.</text>
</comment>
<dbReference type="CDD" id="cd03017">
    <property type="entry name" value="PRX_BCP"/>
    <property type="match status" value="1"/>
</dbReference>
<dbReference type="GO" id="GO:0005737">
    <property type="term" value="C:cytoplasm"/>
    <property type="evidence" value="ECO:0007669"/>
    <property type="project" value="TreeGrafter"/>
</dbReference>
<evidence type="ECO:0000256" key="10">
    <source>
        <dbReference type="ARBA" id="ARBA00042639"/>
    </source>
</evidence>
<gene>
    <name evidence="14" type="ORF">GCM10017621_28180</name>
</gene>
<feature type="chain" id="PRO_5040859075" description="thioredoxin-dependent peroxiredoxin" evidence="12">
    <location>
        <begin position="21"/>
        <end position="175"/>
    </location>
</feature>
<proteinExistence type="inferred from homology"/>
<reference evidence="14" key="2">
    <citation type="submission" date="2023-01" db="EMBL/GenBank/DDBJ databases">
        <authorList>
            <person name="Sun Q."/>
            <person name="Evtushenko L."/>
        </authorList>
    </citation>
    <scope>NUCLEOTIDE SEQUENCE</scope>
    <source>
        <strain evidence="14">VKM B-1513</strain>
    </source>
</reference>
<name>A0A9W6IQE5_9PROT</name>
<dbReference type="PROSITE" id="PS51352">
    <property type="entry name" value="THIOREDOXIN_2"/>
    <property type="match status" value="1"/>
</dbReference>
<reference evidence="14" key="1">
    <citation type="journal article" date="2014" name="Int. J. Syst. Evol. Microbiol.">
        <title>Complete genome sequence of Corynebacterium casei LMG S-19264T (=DSM 44701T), isolated from a smear-ripened cheese.</title>
        <authorList>
            <consortium name="US DOE Joint Genome Institute (JGI-PGF)"/>
            <person name="Walter F."/>
            <person name="Albersmeier A."/>
            <person name="Kalinowski J."/>
            <person name="Ruckert C."/>
        </authorList>
    </citation>
    <scope>NUCLEOTIDE SEQUENCE</scope>
    <source>
        <strain evidence="14">VKM B-1513</strain>
    </source>
</reference>
<dbReference type="InterPro" id="IPR050924">
    <property type="entry name" value="Peroxiredoxin_BCP/PrxQ"/>
</dbReference>
<dbReference type="InterPro" id="IPR000866">
    <property type="entry name" value="AhpC/TSA"/>
</dbReference>
<feature type="domain" description="Thioredoxin" evidence="13">
    <location>
        <begin position="22"/>
        <end position="171"/>
    </location>
</feature>
<comment type="caution">
    <text evidence="14">The sequence shown here is derived from an EMBL/GenBank/DDBJ whole genome shotgun (WGS) entry which is preliminary data.</text>
</comment>
<dbReference type="Proteomes" id="UP001143486">
    <property type="component" value="Unassembled WGS sequence"/>
</dbReference>
<evidence type="ECO:0000313" key="15">
    <source>
        <dbReference type="Proteomes" id="UP001143486"/>
    </source>
</evidence>
<dbReference type="InterPro" id="IPR036249">
    <property type="entry name" value="Thioredoxin-like_sf"/>
</dbReference>
<organism evidence="14 15">
    <name type="scientific">Maricaulis virginensis</name>
    <dbReference type="NCBI Taxonomy" id="144022"/>
    <lineage>
        <taxon>Bacteria</taxon>
        <taxon>Pseudomonadati</taxon>
        <taxon>Pseudomonadota</taxon>
        <taxon>Alphaproteobacteria</taxon>
        <taxon>Maricaulales</taxon>
        <taxon>Maricaulaceae</taxon>
        <taxon>Maricaulis</taxon>
    </lineage>
</organism>
<feature type="signal peptide" evidence="12">
    <location>
        <begin position="1"/>
        <end position="20"/>
    </location>
</feature>
<dbReference type="AlphaFoldDB" id="A0A9W6IQE5"/>
<dbReference type="RefSeq" id="WP_271187662.1">
    <property type="nucleotide sequence ID" value="NZ_BSFE01000009.1"/>
</dbReference>
<evidence type="ECO:0000256" key="9">
    <source>
        <dbReference type="ARBA" id="ARBA00038489"/>
    </source>
</evidence>
<dbReference type="Gene3D" id="3.40.30.10">
    <property type="entry name" value="Glutaredoxin"/>
    <property type="match status" value="1"/>
</dbReference>
<dbReference type="EMBL" id="BSFE01000009">
    <property type="protein sequence ID" value="GLK53310.1"/>
    <property type="molecule type" value="Genomic_DNA"/>
</dbReference>
<dbReference type="InterPro" id="IPR013766">
    <property type="entry name" value="Thioredoxin_domain"/>
</dbReference>
<dbReference type="SUPFAM" id="SSF52833">
    <property type="entry name" value="Thioredoxin-like"/>
    <property type="match status" value="1"/>
</dbReference>
<dbReference type="GO" id="GO:0034599">
    <property type="term" value="P:cellular response to oxidative stress"/>
    <property type="evidence" value="ECO:0007669"/>
    <property type="project" value="TreeGrafter"/>
</dbReference>
<evidence type="ECO:0000256" key="11">
    <source>
        <dbReference type="ARBA" id="ARBA00049091"/>
    </source>
</evidence>
<evidence type="ECO:0000256" key="4">
    <source>
        <dbReference type="ARBA" id="ARBA00022862"/>
    </source>
</evidence>